<dbReference type="CDD" id="cd18186">
    <property type="entry name" value="BTB_POZ_ZBTB_KLHL-like"/>
    <property type="match status" value="1"/>
</dbReference>
<sequence>MELDTETREPHHVQELWFEDGNLVIEAGTSRFRVYRGVLAARSPVFHDMLSFPQPPDAELVEGCPLVHLHDAEADVTVFLRAIYDSSFFMPYPVRTDFDSIAGCLRLSHKYGVDYLQRRALIHLSSGYYTNLADSDARVGNDVPTLNEISWNDPGSTAYCISAIGLAREVSALWILPYAFYSLSAAFKSLGMSIFHGTVYKGTQVNLSLEDQESFLNGYHIQRTSTTKDILRFLFHPADIPVCTDRTRCLEMRFKAFKASWDMLEDDPCIPLDIWTPDDWITLAAVCPACLAVLKRVHQDARQRFWDSLPEIYGLPSWKELEAMKVAAIGTDWLA</sequence>
<feature type="domain" description="BTB" evidence="1">
    <location>
        <begin position="19"/>
        <end position="92"/>
    </location>
</feature>
<organism evidence="2 3">
    <name type="scientific">Mycena belliarum</name>
    <dbReference type="NCBI Taxonomy" id="1033014"/>
    <lineage>
        <taxon>Eukaryota</taxon>
        <taxon>Fungi</taxon>
        <taxon>Dikarya</taxon>
        <taxon>Basidiomycota</taxon>
        <taxon>Agaricomycotina</taxon>
        <taxon>Agaricomycetes</taxon>
        <taxon>Agaricomycetidae</taxon>
        <taxon>Agaricales</taxon>
        <taxon>Marasmiineae</taxon>
        <taxon>Mycenaceae</taxon>
        <taxon>Mycena</taxon>
    </lineage>
</organism>
<dbReference type="InterPro" id="IPR011333">
    <property type="entry name" value="SKP1/BTB/POZ_sf"/>
</dbReference>
<dbReference type="Proteomes" id="UP001222325">
    <property type="component" value="Unassembled WGS sequence"/>
</dbReference>
<evidence type="ECO:0000313" key="3">
    <source>
        <dbReference type="Proteomes" id="UP001222325"/>
    </source>
</evidence>
<dbReference type="EMBL" id="JARJCN010000124">
    <property type="protein sequence ID" value="KAJ7071804.1"/>
    <property type="molecule type" value="Genomic_DNA"/>
</dbReference>
<proteinExistence type="predicted"/>
<evidence type="ECO:0000259" key="1">
    <source>
        <dbReference type="PROSITE" id="PS50097"/>
    </source>
</evidence>
<dbReference type="Gene3D" id="3.30.710.10">
    <property type="entry name" value="Potassium Channel Kv1.1, Chain A"/>
    <property type="match status" value="1"/>
</dbReference>
<accession>A0AAD6TMP3</accession>
<dbReference type="PROSITE" id="PS50097">
    <property type="entry name" value="BTB"/>
    <property type="match status" value="1"/>
</dbReference>
<keyword evidence="3" id="KW-1185">Reference proteome</keyword>
<dbReference type="InterPro" id="IPR000210">
    <property type="entry name" value="BTB/POZ_dom"/>
</dbReference>
<name>A0AAD6TMP3_9AGAR</name>
<gene>
    <name evidence="2" type="ORF">B0H15DRAFT_870292</name>
</gene>
<evidence type="ECO:0000313" key="2">
    <source>
        <dbReference type="EMBL" id="KAJ7071804.1"/>
    </source>
</evidence>
<dbReference type="Pfam" id="PF00651">
    <property type="entry name" value="BTB"/>
    <property type="match status" value="1"/>
</dbReference>
<dbReference type="SMART" id="SM00225">
    <property type="entry name" value="BTB"/>
    <property type="match status" value="1"/>
</dbReference>
<protein>
    <recommendedName>
        <fullName evidence="1">BTB domain-containing protein</fullName>
    </recommendedName>
</protein>
<comment type="caution">
    <text evidence="2">The sequence shown here is derived from an EMBL/GenBank/DDBJ whole genome shotgun (WGS) entry which is preliminary data.</text>
</comment>
<reference evidence="2" key="1">
    <citation type="submission" date="2023-03" db="EMBL/GenBank/DDBJ databases">
        <title>Massive genome expansion in bonnet fungi (Mycena s.s.) driven by repeated elements and novel gene families across ecological guilds.</title>
        <authorList>
            <consortium name="Lawrence Berkeley National Laboratory"/>
            <person name="Harder C.B."/>
            <person name="Miyauchi S."/>
            <person name="Viragh M."/>
            <person name="Kuo A."/>
            <person name="Thoen E."/>
            <person name="Andreopoulos B."/>
            <person name="Lu D."/>
            <person name="Skrede I."/>
            <person name="Drula E."/>
            <person name="Henrissat B."/>
            <person name="Morin E."/>
            <person name="Kohler A."/>
            <person name="Barry K."/>
            <person name="LaButti K."/>
            <person name="Morin E."/>
            <person name="Salamov A."/>
            <person name="Lipzen A."/>
            <person name="Mereny Z."/>
            <person name="Hegedus B."/>
            <person name="Baldrian P."/>
            <person name="Stursova M."/>
            <person name="Weitz H."/>
            <person name="Taylor A."/>
            <person name="Grigoriev I.V."/>
            <person name="Nagy L.G."/>
            <person name="Martin F."/>
            <person name="Kauserud H."/>
        </authorList>
    </citation>
    <scope>NUCLEOTIDE SEQUENCE</scope>
    <source>
        <strain evidence="2">CBHHK173m</strain>
    </source>
</reference>
<dbReference type="AlphaFoldDB" id="A0AAD6TMP3"/>
<dbReference type="SUPFAM" id="SSF54695">
    <property type="entry name" value="POZ domain"/>
    <property type="match status" value="1"/>
</dbReference>